<dbReference type="Pfam" id="PF13877">
    <property type="entry name" value="RPAP3_C"/>
    <property type="match status" value="1"/>
</dbReference>
<dbReference type="AlphaFoldDB" id="A0A0H5SCT3"/>
<dbReference type="PROSITE" id="PS50005">
    <property type="entry name" value="TPR"/>
    <property type="match status" value="1"/>
</dbReference>
<evidence type="ECO:0000313" key="8">
    <source>
        <dbReference type="WormBase" id="Bm7777"/>
    </source>
</evidence>
<evidence type="ECO:0000313" key="7">
    <source>
        <dbReference type="EMBL" id="CRZ21743.1"/>
    </source>
</evidence>
<dbReference type="InterPro" id="IPR025986">
    <property type="entry name" value="RPAP3-like_C"/>
</dbReference>
<dbReference type="InterPro" id="IPR051966">
    <property type="entry name" value="RPAP3"/>
</dbReference>
<dbReference type="SMART" id="SM00028">
    <property type="entry name" value="TPR"/>
    <property type="match status" value="2"/>
</dbReference>
<dbReference type="SUPFAM" id="SSF48452">
    <property type="entry name" value="TPR-like"/>
    <property type="match status" value="1"/>
</dbReference>
<dbReference type="PANTHER" id="PTHR46423">
    <property type="entry name" value="RNA POLYMERASE II-ASSOCIATED PROTEIN 3"/>
    <property type="match status" value="1"/>
</dbReference>
<dbReference type="GO" id="GO:0101031">
    <property type="term" value="C:protein folding chaperone complex"/>
    <property type="evidence" value="ECO:0007669"/>
    <property type="project" value="TreeGrafter"/>
</dbReference>
<name>A0A0H5SCT3_BRUMA</name>
<dbReference type="Gene3D" id="1.25.40.10">
    <property type="entry name" value="Tetratricopeptide repeat domain"/>
    <property type="match status" value="1"/>
</dbReference>
<feature type="domain" description="RNA-polymerase II-associated protein 3-like C-terminal" evidence="6">
    <location>
        <begin position="187"/>
        <end position="277"/>
    </location>
</feature>
<reference evidence="7" key="1">
    <citation type="journal article" date="2007" name="Science">
        <title>Draft genome of the filarial nematode parasite Brugia malayi.</title>
        <authorList>
            <person name="Ghedin E."/>
            <person name="Wang S."/>
            <person name="Spiro D."/>
            <person name="Caler E."/>
            <person name="Zhao Q."/>
            <person name="Crabtree J."/>
            <person name="Allen J.E."/>
            <person name="Delcher A.L."/>
            <person name="Guiliano D.B."/>
            <person name="Miranda-Saavedra D."/>
            <person name="Angiuoli S.V."/>
            <person name="Creasy T."/>
            <person name="Amedeo P."/>
            <person name="Haas B."/>
            <person name="El-Sayed N.M."/>
            <person name="Wortman J.R."/>
            <person name="Feldblyum T."/>
            <person name="Tallon L."/>
            <person name="Schatz M."/>
            <person name="Shumway M."/>
            <person name="Koo H."/>
            <person name="Salzberg S.L."/>
            <person name="Schobel S."/>
            <person name="Pertea M."/>
            <person name="Pop M."/>
            <person name="White O."/>
            <person name="Barton G.J."/>
            <person name="Carlow C.K."/>
            <person name="Crawford M.J."/>
            <person name="Daub J."/>
            <person name="Dimmic M.W."/>
            <person name="Estes C.F."/>
            <person name="Foster J.M."/>
            <person name="Ganatra M."/>
            <person name="Gregory W.F."/>
            <person name="Johnson N.M."/>
            <person name="Jin J."/>
            <person name="Komuniecki R."/>
            <person name="Korf I."/>
            <person name="Kumar S."/>
            <person name="Laney S."/>
            <person name="Li B.W."/>
            <person name="Li W."/>
            <person name="Lindblom T.H."/>
            <person name="Lustigman S."/>
            <person name="Ma D."/>
            <person name="Maina C.V."/>
            <person name="Martin D.M."/>
            <person name="McCarter J.P."/>
            <person name="McReynolds L."/>
            <person name="Mitreva M."/>
            <person name="Nutman T.B."/>
            <person name="Parkinson J."/>
            <person name="Peregrin-Alvarez J.M."/>
            <person name="Poole C."/>
            <person name="Ren Q."/>
            <person name="Saunders L."/>
            <person name="Sluder A.E."/>
            <person name="Smith K."/>
            <person name="Stanke M."/>
            <person name="Unnasch T.R."/>
            <person name="Ware J."/>
            <person name="Wei A.D."/>
            <person name="Weil G."/>
            <person name="Williams D.J."/>
            <person name="Zhang Y."/>
            <person name="Williams S.A."/>
            <person name="Fraser-Liggett C."/>
            <person name="Slatko B."/>
            <person name="Blaxter M.L."/>
            <person name="Scott A.L."/>
        </authorList>
    </citation>
    <scope>NUCLEOTIDE SEQUENCE</scope>
    <source>
        <strain evidence="7">FR3</strain>
    </source>
</reference>
<evidence type="ECO:0000256" key="3">
    <source>
        <dbReference type="ARBA" id="ARBA00038275"/>
    </source>
</evidence>
<accession>A0A0H5SCT3</accession>
<evidence type="ECO:0000259" key="6">
    <source>
        <dbReference type="Pfam" id="PF13877"/>
    </source>
</evidence>
<dbReference type="InterPro" id="IPR019734">
    <property type="entry name" value="TPR_rpt"/>
</dbReference>
<evidence type="ECO:0000256" key="5">
    <source>
        <dbReference type="PROSITE-ProRule" id="PRU00339"/>
    </source>
</evidence>
<organism evidence="7">
    <name type="scientific">Brugia malayi</name>
    <name type="common">Filarial nematode worm</name>
    <dbReference type="NCBI Taxonomy" id="6279"/>
    <lineage>
        <taxon>Eukaryota</taxon>
        <taxon>Metazoa</taxon>
        <taxon>Ecdysozoa</taxon>
        <taxon>Nematoda</taxon>
        <taxon>Chromadorea</taxon>
        <taxon>Rhabditida</taxon>
        <taxon>Spirurina</taxon>
        <taxon>Spiruromorpha</taxon>
        <taxon>Filarioidea</taxon>
        <taxon>Onchocercidae</taxon>
        <taxon>Brugia</taxon>
    </lineage>
</organism>
<evidence type="ECO:0000256" key="1">
    <source>
        <dbReference type="ARBA" id="ARBA00022737"/>
    </source>
</evidence>
<dbReference type="OMA" id="SFRYHNA"/>
<feature type="repeat" description="TPR" evidence="5">
    <location>
        <begin position="46"/>
        <end position="79"/>
    </location>
</feature>
<evidence type="ECO:0000256" key="2">
    <source>
        <dbReference type="ARBA" id="ARBA00022803"/>
    </source>
</evidence>
<dbReference type="PANTHER" id="PTHR46423:SF1">
    <property type="entry name" value="RNA POLYMERASE II-ASSOCIATED PROTEIN 3"/>
    <property type="match status" value="1"/>
</dbReference>
<keyword evidence="1" id="KW-0677">Repeat</keyword>
<sequence>MTEIDLTTNKAEAERHRLEGNEHFRSFRYHNAIKSYTSSLECQETSSVLANRAQAYLNIKQYERALMDSARALELDANNVKAIFRYAKALENLHLYEIAAEKISKIDLNNPKNKEIAKLKQHVQDKTNCVEVKLSCGEKDEFLRSKLPLTEIKNIKTIGRMELAEQIIQDKLHISSPELSSMKIPPPPTTSFIFISVFQRLKNRPVAFAEYFLSIDKNNYGDLLDEVIETEMIKCLFVGFDILANQSNISELLECLIKLADVSRFDIAVLFLDEAAKNMIRKMVERYTVSENQLSILQTLYAL</sequence>
<dbReference type="InterPro" id="IPR011990">
    <property type="entry name" value="TPR-like_helical_dom_sf"/>
</dbReference>
<protein>
    <recommendedName>
        <fullName evidence="4">RNA polymerase II-associated protein 3</fullName>
    </recommendedName>
</protein>
<proteinExistence type="inferred from homology"/>
<gene>
    <name evidence="7 8" type="ORF">Bm7777</name>
    <name evidence="7" type="ORF">BM_Bm7777</name>
</gene>
<evidence type="ECO:0000256" key="4">
    <source>
        <dbReference type="ARBA" id="ARBA00040133"/>
    </source>
</evidence>
<dbReference type="WormBase" id="Bm7777">
    <property type="protein sequence ID" value="BM40229"/>
    <property type="gene ID" value="WBGene00228038"/>
</dbReference>
<dbReference type="EMBL" id="LN854736">
    <property type="protein sequence ID" value="CRZ21743.1"/>
    <property type="molecule type" value="Genomic_DNA"/>
</dbReference>
<keyword evidence="2 5" id="KW-0802">TPR repeat</keyword>
<comment type="similarity">
    <text evidence="3">Belongs to the RPAP3 family.</text>
</comment>
<reference evidence="7" key="2">
    <citation type="submission" date="2012-12" db="EMBL/GenBank/DDBJ databases">
        <authorList>
            <person name="Gao Y.W."/>
            <person name="Fan S.T."/>
            <person name="Sun H.T."/>
            <person name="Wang Z."/>
            <person name="Gao X.L."/>
            <person name="Li Y.G."/>
            <person name="Wang T.C."/>
            <person name="Zhang K."/>
            <person name="Xu W.W."/>
            <person name="Yu Z.J."/>
            <person name="Xia X.Z."/>
        </authorList>
    </citation>
    <scope>NUCLEOTIDE SEQUENCE</scope>
    <source>
        <strain evidence="7">FR3</strain>
    </source>
</reference>